<gene>
    <name evidence="1" type="ORF">SAMEA44541418_00322</name>
</gene>
<accession>A0AAX2GVV7</accession>
<evidence type="ECO:0000313" key="1">
    <source>
        <dbReference type="EMBL" id="SNV03795.1"/>
    </source>
</evidence>
<proteinExistence type="predicted"/>
<organism evidence="1 2">
    <name type="scientific">Capnocytophaga haemolytica</name>
    <dbReference type="NCBI Taxonomy" id="45243"/>
    <lineage>
        <taxon>Bacteria</taxon>
        <taxon>Pseudomonadati</taxon>
        <taxon>Bacteroidota</taxon>
        <taxon>Flavobacteriia</taxon>
        <taxon>Flavobacteriales</taxon>
        <taxon>Flavobacteriaceae</taxon>
        <taxon>Capnocytophaga</taxon>
    </lineage>
</organism>
<dbReference type="EMBL" id="LT906449">
    <property type="protein sequence ID" value="SNV03795.1"/>
    <property type="molecule type" value="Genomic_DNA"/>
</dbReference>
<dbReference type="Proteomes" id="UP000215539">
    <property type="component" value="Chromosome 1"/>
</dbReference>
<evidence type="ECO:0008006" key="3">
    <source>
        <dbReference type="Google" id="ProtNLM"/>
    </source>
</evidence>
<evidence type="ECO:0000313" key="2">
    <source>
        <dbReference type="Proteomes" id="UP000215539"/>
    </source>
</evidence>
<reference evidence="1 2" key="1">
    <citation type="submission" date="2017-06" db="EMBL/GenBank/DDBJ databases">
        <authorList>
            <consortium name="Pathogen Informatics"/>
        </authorList>
    </citation>
    <scope>NUCLEOTIDE SEQUENCE [LARGE SCALE GENOMIC DNA]</scope>
    <source>
        <strain evidence="1 2">NCTC12947</strain>
    </source>
</reference>
<protein>
    <recommendedName>
        <fullName evidence="3">PIN domain-containing protein</fullName>
    </recommendedName>
</protein>
<dbReference type="RefSeq" id="WP_159429703.1">
    <property type="nucleotide sequence ID" value="NZ_CP014227.1"/>
</dbReference>
<name>A0AAX2GVV7_9FLAO</name>
<sequence>MILITDANIVFSALIDPDCIIAEILKEEPNFQFTAPKFIKEEIKTALEENRTTNYFE</sequence>
<dbReference type="AlphaFoldDB" id="A0AAX2GVV7"/>